<name>A0ABT7Q2B1_9GAMM</name>
<dbReference type="EC" id="4.2.3.1" evidence="5"/>
<dbReference type="PROSITE" id="PS00165">
    <property type="entry name" value="DEHYDRATASE_SER_THR"/>
    <property type="match status" value="1"/>
</dbReference>
<dbReference type="RefSeq" id="WP_290019289.1">
    <property type="nucleotide sequence ID" value="NZ_JAOPLL010000011.1"/>
</dbReference>
<keyword evidence="2" id="KW-0663">Pyridoxal phosphate</keyword>
<dbReference type="InterPro" id="IPR036052">
    <property type="entry name" value="TrpB-like_PALP_sf"/>
</dbReference>
<reference evidence="5" key="1">
    <citation type="submission" date="2024-05" db="EMBL/GenBank/DDBJ databases">
        <title>WGS of Aeromonas isolates.</title>
        <authorList>
            <person name="Lee H."/>
        </authorList>
    </citation>
    <scope>NUCLEOTIDE SEQUENCE</scope>
    <source>
        <strain evidence="5">SU58-3</strain>
    </source>
</reference>
<protein>
    <submittedName>
        <fullName evidence="5">Threonine synthase</fullName>
        <ecNumber evidence="5">4.2.3.1</ecNumber>
    </submittedName>
</protein>
<dbReference type="PANTHER" id="PTHR48078:SF6">
    <property type="entry name" value="L-THREONINE DEHYDRATASE CATABOLIC TDCB"/>
    <property type="match status" value="1"/>
</dbReference>
<comment type="caution">
    <text evidence="5">The sequence shown here is derived from an EMBL/GenBank/DDBJ whole genome shotgun (WGS) entry which is preliminary data.</text>
</comment>
<dbReference type="Pfam" id="PF00291">
    <property type="entry name" value="PALP"/>
    <property type="match status" value="1"/>
</dbReference>
<dbReference type="PANTHER" id="PTHR48078">
    <property type="entry name" value="THREONINE DEHYDRATASE, MITOCHONDRIAL-RELATED"/>
    <property type="match status" value="1"/>
</dbReference>
<proteinExistence type="predicted"/>
<dbReference type="InterPro" id="IPR001926">
    <property type="entry name" value="TrpB-like_PALP"/>
</dbReference>
<comment type="cofactor">
    <cofactor evidence="1">
        <name>pyridoxal 5'-phosphate</name>
        <dbReference type="ChEBI" id="CHEBI:597326"/>
    </cofactor>
</comment>
<dbReference type="InterPro" id="IPR050147">
    <property type="entry name" value="Ser/Thr_Dehydratase"/>
</dbReference>
<evidence type="ECO:0000256" key="3">
    <source>
        <dbReference type="ARBA" id="ARBA00023239"/>
    </source>
</evidence>
<dbReference type="Proteomes" id="UP001168107">
    <property type="component" value="Unassembled WGS sequence"/>
</dbReference>
<organism evidence="5 6">
    <name type="scientific">Aeromonas bestiarum</name>
    <dbReference type="NCBI Taxonomy" id="105751"/>
    <lineage>
        <taxon>Bacteria</taxon>
        <taxon>Pseudomonadati</taxon>
        <taxon>Pseudomonadota</taxon>
        <taxon>Gammaproteobacteria</taxon>
        <taxon>Aeromonadales</taxon>
        <taxon>Aeromonadaceae</taxon>
        <taxon>Aeromonas</taxon>
    </lineage>
</organism>
<dbReference type="InterPro" id="IPR000634">
    <property type="entry name" value="Ser/Thr_deHydtase_PyrdxlP-BS"/>
</dbReference>
<dbReference type="NCBIfam" id="NF006050">
    <property type="entry name" value="PRK08197.1"/>
    <property type="match status" value="1"/>
</dbReference>
<feature type="domain" description="Tryptophan synthase beta chain-like PALP" evidence="4">
    <location>
        <begin position="74"/>
        <end position="379"/>
    </location>
</feature>
<evidence type="ECO:0000256" key="1">
    <source>
        <dbReference type="ARBA" id="ARBA00001933"/>
    </source>
</evidence>
<keyword evidence="3 5" id="KW-0456">Lyase</keyword>
<gene>
    <name evidence="5" type="ORF">OB935_16760</name>
</gene>
<dbReference type="GO" id="GO:0004795">
    <property type="term" value="F:threonine synthase activity"/>
    <property type="evidence" value="ECO:0007669"/>
    <property type="project" value="UniProtKB-EC"/>
</dbReference>
<evidence type="ECO:0000313" key="6">
    <source>
        <dbReference type="Proteomes" id="UP001168107"/>
    </source>
</evidence>
<dbReference type="Gene3D" id="3.40.50.1100">
    <property type="match status" value="2"/>
</dbReference>
<evidence type="ECO:0000256" key="2">
    <source>
        <dbReference type="ARBA" id="ARBA00022898"/>
    </source>
</evidence>
<accession>A0ABT7Q2B1</accession>
<sequence length="403" mass="43559">MPYSYLSHLRCSKTGEIHDADQPQQLSRAEAPLLASYDLEALKQAWRPADLLGRPASLWRYHELLPVRDPAHVVTLGEGLTPLLPLPTLGKQIGIPDLWMKDESIIPTGSFKARGAAVGISRARELGVTHFAMPTNGNAGAAWALYGARAGLRSTIVMPQAAPAITRLETSLAGARLYLVDGLISDAGRQVAQAVAEQSLFDASTLKEPYRIEGKKTMGLEIAEQFGWTLPDVILYPTGGGVGLIGIYKALLELQELGWIKGDLPRLVAVQASGCAPIVQAWQQGERESRFWPDSQTLAFGINVPKALGDFLVLDALYRTEGCAIAVDERAITAEIRQLASQEGSFVCPEGAAAFAAARQLREAGWIREGERVVVLNTGAGIKYPDAITVLPQRLRRDGRIPA</sequence>
<keyword evidence="6" id="KW-1185">Reference proteome</keyword>
<evidence type="ECO:0000259" key="4">
    <source>
        <dbReference type="Pfam" id="PF00291"/>
    </source>
</evidence>
<dbReference type="CDD" id="cd01563">
    <property type="entry name" value="Thr-synth_1"/>
    <property type="match status" value="1"/>
</dbReference>
<evidence type="ECO:0000313" key="5">
    <source>
        <dbReference type="EMBL" id="MDM5073475.1"/>
    </source>
</evidence>
<dbReference type="SUPFAM" id="SSF53686">
    <property type="entry name" value="Tryptophan synthase beta subunit-like PLP-dependent enzymes"/>
    <property type="match status" value="1"/>
</dbReference>
<dbReference type="EMBL" id="JAOPLL010000011">
    <property type="protein sequence ID" value="MDM5073475.1"/>
    <property type="molecule type" value="Genomic_DNA"/>
</dbReference>